<sequence length="395" mass="45537">MEDISTVLVTLREAIEPTNDMELINAFYQLEDMYDRKLWYQLTELLSTSIYSNDNSKSIRLKLFENFILNFYNKINQLKLVEFQLLSLEDVELTEALDHLISLKALIDDKLKKNDDDESIDSDGVLIFVDSEIAKTKLKLGLYDEAIAIVDEVTEKIENFHHKLDNKIYSSYYSTKMEVMKFKKNYNSYYYNSLLYLACIQDLATLPNKSLIIQDICINAVLGDKIYNFGEILMNPIFQYLKQDYLKALLVSLNEGDLKGFNSALNAHSQDLYSLGITNLDSLREKFCIMSFIELISIHANSSKSVKFEVVLKNIELINTAEEIESLIMKCLSLGLVKGSINQVQSRFEISWIQPRILTKSQISKMNENLVQWSDKVNGLNKYMSDAGKELWIAN</sequence>
<dbReference type="Proteomes" id="UP001165063">
    <property type="component" value="Unassembled WGS sequence"/>
</dbReference>
<dbReference type="Pfam" id="PF18261">
    <property type="entry name" value="Rpn9_C"/>
    <property type="match status" value="1"/>
</dbReference>
<dbReference type="Pfam" id="PF01399">
    <property type="entry name" value="PCI"/>
    <property type="match status" value="1"/>
</dbReference>
<dbReference type="Pfam" id="PF22037">
    <property type="entry name" value="PSD13_N"/>
    <property type="match status" value="1"/>
</dbReference>
<name>A0A9W7DIX4_AMBMO</name>
<dbReference type="GO" id="GO:0005198">
    <property type="term" value="F:structural molecule activity"/>
    <property type="evidence" value="ECO:0007669"/>
    <property type="project" value="TreeGrafter"/>
</dbReference>
<dbReference type="GO" id="GO:0008541">
    <property type="term" value="C:proteasome regulatory particle, lid subcomplex"/>
    <property type="evidence" value="ECO:0007669"/>
    <property type="project" value="TreeGrafter"/>
</dbReference>
<dbReference type="PANTHER" id="PTHR10539:SF0">
    <property type="entry name" value="26S PROTEASOME NON-ATPASE REGULATORY SUBUNIT 13"/>
    <property type="match status" value="1"/>
</dbReference>
<dbReference type="InterPro" id="IPR035298">
    <property type="entry name" value="PSMD13"/>
</dbReference>
<evidence type="ECO:0000313" key="3">
    <source>
        <dbReference type="EMBL" id="GMG24530.1"/>
    </source>
</evidence>
<keyword evidence="1" id="KW-0647">Proteasome</keyword>
<dbReference type="GO" id="GO:0006511">
    <property type="term" value="P:ubiquitin-dependent protein catabolic process"/>
    <property type="evidence" value="ECO:0007669"/>
    <property type="project" value="TreeGrafter"/>
</dbReference>
<dbReference type="GO" id="GO:0005829">
    <property type="term" value="C:cytosol"/>
    <property type="evidence" value="ECO:0007669"/>
    <property type="project" value="TreeGrafter"/>
</dbReference>
<dbReference type="AlphaFoldDB" id="A0A9W7DIX4"/>
<dbReference type="PANTHER" id="PTHR10539">
    <property type="entry name" value="26S PROTEASOME NON-ATPASE REGULATORY SUBUNIT 13"/>
    <property type="match status" value="1"/>
</dbReference>
<comment type="caution">
    <text evidence="3">The sequence shown here is derived from an EMBL/GenBank/DDBJ whole genome shotgun (WGS) entry which is preliminary data.</text>
</comment>
<proteinExistence type="predicted"/>
<dbReference type="EMBL" id="BSXU01001168">
    <property type="protein sequence ID" value="GMG24530.1"/>
    <property type="molecule type" value="Genomic_DNA"/>
</dbReference>
<feature type="domain" description="PCI" evidence="2">
    <location>
        <begin position="186"/>
        <end position="355"/>
    </location>
</feature>
<dbReference type="OrthoDB" id="1093at2759"/>
<protein>
    <submittedName>
        <fullName evidence="3">Unnamed protein product</fullName>
    </submittedName>
</protein>
<organism evidence="3 4">
    <name type="scientific">Ambrosiozyma monospora</name>
    <name type="common">Yeast</name>
    <name type="synonym">Endomycopsis monosporus</name>
    <dbReference type="NCBI Taxonomy" id="43982"/>
    <lineage>
        <taxon>Eukaryota</taxon>
        <taxon>Fungi</taxon>
        <taxon>Dikarya</taxon>
        <taxon>Ascomycota</taxon>
        <taxon>Saccharomycotina</taxon>
        <taxon>Pichiomycetes</taxon>
        <taxon>Pichiales</taxon>
        <taxon>Pichiaceae</taxon>
        <taxon>Ambrosiozyma</taxon>
    </lineage>
</organism>
<dbReference type="SMART" id="SM00088">
    <property type="entry name" value="PINT"/>
    <property type="match status" value="1"/>
</dbReference>
<dbReference type="InterPro" id="IPR000717">
    <property type="entry name" value="PCI_dom"/>
</dbReference>
<accession>A0A9W7DIX4</accession>
<evidence type="ECO:0000259" key="2">
    <source>
        <dbReference type="PROSITE" id="PS50250"/>
    </source>
</evidence>
<gene>
    <name evidence="3" type="ORF">Amon01_000295600</name>
</gene>
<dbReference type="GO" id="GO:0005634">
    <property type="term" value="C:nucleus"/>
    <property type="evidence" value="ECO:0007669"/>
    <property type="project" value="TreeGrafter"/>
</dbReference>
<evidence type="ECO:0000313" key="4">
    <source>
        <dbReference type="Proteomes" id="UP001165063"/>
    </source>
</evidence>
<dbReference type="PROSITE" id="PS50250">
    <property type="entry name" value="PCI"/>
    <property type="match status" value="1"/>
</dbReference>
<dbReference type="InterPro" id="IPR040798">
    <property type="entry name" value="Rpn9_C"/>
</dbReference>
<evidence type="ECO:0000256" key="1">
    <source>
        <dbReference type="ARBA" id="ARBA00022942"/>
    </source>
</evidence>
<reference evidence="3" key="1">
    <citation type="submission" date="2023-04" db="EMBL/GenBank/DDBJ databases">
        <title>Ambrosiozyma monospora NBRC 1965.</title>
        <authorList>
            <person name="Ichikawa N."/>
            <person name="Sato H."/>
            <person name="Tonouchi N."/>
        </authorList>
    </citation>
    <scope>NUCLEOTIDE SEQUENCE</scope>
    <source>
        <strain evidence="3">NBRC 1965</strain>
    </source>
</reference>
<dbReference type="InterPro" id="IPR054179">
    <property type="entry name" value="PSD13_N"/>
</dbReference>
<keyword evidence="4" id="KW-1185">Reference proteome</keyword>